<evidence type="ECO:0000256" key="5">
    <source>
        <dbReference type="ARBA" id="ARBA00023186"/>
    </source>
</evidence>
<dbReference type="Gene3D" id="1.10.3580.10">
    <property type="entry name" value="ATP12 ATPase"/>
    <property type="match status" value="1"/>
</dbReference>
<dbReference type="PANTHER" id="PTHR21013">
    <property type="entry name" value="ATP SYNTHASE MITOCHONDRIAL F1 COMPLEX ASSEMBLY FACTOR 2/ATP12 PROTEIN, MITOCHONDRIAL PRECURSOR"/>
    <property type="match status" value="1"/>
</dbReference>
<dbReference type="InterPro" id="IPR011419">
    <property type="entry name" value="ATP12_ATP_synth-F1-assembly"/>
</dbReference>
<evidence type="ECO:0008006" key="7">
    <source>
        <dbReference type="Google" id="ProtNLM"/>
    </source>
</evidence>
<evidence type="ECO:0000256" key="4">
    <source>
        <dbReference type="ARBA" id="ARBA00023128"/>
    </source>
</evidence>
<dbReference type="AlphaFoldDB" id="A0A8J9SCX5"/>
<dbReference type="SUPFAM" id="SSF160909">
    <property type="entry name" value="ATP12-like"/>
    <property type="match status" value="1"/>
</dbReference>
<name>A0A8J9SCX5_PHATR</name>
<proteinExistence type="inferred from homology"/>
<dbReference type="InterPro" id="IPR042272">
    <property type="entry name" value="ATP12_ATP_synth-F1-assembly_N"/>
</dbReference>
<evidence type="ECO:0000256" key="3">
    <source>
        <dbReference type="ARBA" id="ARBA00022946"/>
    </source>
</evidence>
<comment type="similarity">
    <text evidence="2">Belongs to the ATP12 family.</text>
</comment>
<dbReference type="GO" id="GO:0033615">
    <property type="term" value="P:mitochondrial proton-transporting ATP synthase complex assembly"/>
    <property type="evidence" value="ECO:0007669"/>
    <property type="project" value="TreeGrafter"/>
</dbReference>
<sequence>MILPATTARIVPFQGRLVSPWNVVRPKTATRSRRSRVATVAGISALRQSTSAAHAATARDTRLAGRRRFYKIVGTTPSQAPWVTLPASETAAFVESPISAGVDNTDSATGVVRRGKLDHATLRTFLQPRSLPGSTRNGPADEQSFDWHGVTLDGRVLRTPLGQPLSVPSVTLATMIAAEWNAQTPYIVPTQMPLMTLACTALDQTSRQMRTYQETSLNFVGTDTICYWEDPMEDRGLYQAQERLWGPIHELVKQQTGHALAQTLGSEGVLVAKNASKLFHPPALYDYAREFVAQLDAWQLTTLHACAAEAKSFWLAWSLLMHQQQTQQQQQSSLMVDLEGAIQAARVEEEYQIANWGLVEGGHDYDRLNSSIQIRSARAMLDCIALDRKV</sequence>
<dbReference type="GO" id="GO:0005739">
    <property type="term" value="C:mitochondrion"/>
    <property type="evidence" value="ECO:0007669"/>
    <property type="project" value="UniProtKB-SubCell"/>
</dbReference>
<protein>
    <recommendedName>
        <fullName evidence="7">ATP synthase mitochondrial F1 complex assembly factor 2</fullName>
    </recommendedName>
</protein>
<dbReference type="Proteomes" id="UP000836788">
    <property type="component" value="Chromosome 23"/>
</dbReference>
<dbReference type="InterPro" id="IPR023335">
    <property type="entry name" value="ATP12_ortho_dom_sf"/>
</dbReference>
<evidence type="ECO:0000256" key="1">
    <source>
        <dbReference type="ARBA" id="ARBA00004173"/>
    </source>
</evidence>
<gene>
    <name evidence="6" type="ORF">PTTT1_LOCUS33361</name>
</gene>
<keyword evidence="4" id="KW-0496">Mitochondrion</keyword>
<evidence type="ECO:0000313" key="6">
    <source>
        <dbReference type="EMBL" id="CAG9286759.1"/>
    </source>
</evidence>
<evidence type="ECO:0000256" key="2">
    <source>
        <dbReference type="ARBA" id="ARBA00008231"/>
    </source>
</evidence>
<keyword evidence="3" id="KW-0809">Transit peptide</keyword>
<reference evidence="6" key="1">
    <citation type="submission" date="2022-02" db="EMBL/GenBank/DDBJ databases">
        <authorList>
            <person name="Giguere J D."/>
        </authorList>
    </citation>
    <scope>NUCLEOTIDE SEQUENCE</scope>
    <source>
        <strain evidence="6">CCAP 1055/1</strain>
    </source>
</reference>
<comment type="subcellular location">
    <subcellularLocation>
        <location evidence="1">Mitochondrion</location>
    </subcellularLocation>
</comment>
<organism evidence="6">
    <name type="scientific">Phaeodactylum tricornutum</name>
    <name type="common">Diatom</name>
    <dbReference type="NCBI Taxonomy" id="2850"/>
    <lineage>
        <taxon>Eukaryota</taxon>
        <taxon>Sar</taxon>
        <taxon>Stramenopiles</taxon>
        <taxon>Ochrophyta</taxon>
        <taxon>Bacillariophyta</taxon>
        <taxon>Bacillariophyceae</taxon>
        <taxon>Bacillariophycidae</taxon>
        <taxon>Naviculales</taxon>
        <taxon>Phaeodactylaceae</taxon>
        <taxon>Phaeodactylum</taxon>
    </lineage>
</organism>
<dbReference type="Gene3D" id="3.30.2180.10">
    <property type="entry name" value="ATP12-like"/>
    <property type="match status" value="1"/>
</dbReference>
<accession>A0A8J9SCX5</accession>
<keyword evidence="5" id="KW-0143">Chaperone</keyword>
<dbReference type="Pfam" id="PF07542">
    <property type="entry name" value="ATP12"/>
    <property type="match status" value="1"/>
</dbReference>
<dbReference type="PANTHER" id="PTHR21013:SF10">
    <property type="entry name" value="ATP SYNTHASE MITOCHONDRIAL F1 COMPLEX ASSEMBLY FACTOR 2"/>
    <property type="match status" value="1"/>
</dbReference>
<dbReference type="EMBL" id="OU594964">
    <property type="protein sequence ID" value="CAG9286759.1"/>
    <property type="molecule type" value="Genomic_DNA"/>
</dbReference>